<dbReference type="HAMAP" id="MF_00139">
    <property type="entry name" value="PurH"/>
    <property type="match status" value="1"/>
</dbReference>
<dbReference type="NCBIfam" id="NF005492">
    <property type="entry name" value="PRK07106.1"/>
    <property type="match status" value="1"/>
</dbReference>
<dbReference type="Gene3D" id="3.40.50.1380">
    <property type="entry name" value="Methylglyoxal synthase-like domain"/>
    <property type="match status" value="1"/>
</dbReference>
<dbReference type="GO" id="GO:0003937">
    <property type="term" value="F:IMP cyclohydrolase activity"/>
    <property type="evidence" value="ECO:0007669"/>
    <property type="project" value="InterPro"/>
</dbReference>
<dbReference type="InterPro" id="IPR006162">
    <property type="entry name" value="Ppantetheine_attach_site"/>
</dbReference>
<dbReference type="InterPro" id="IPR036914">
    <property type="entry name" value="MGS-like_dom_sf"/>
</dbReference>
<dbReference type="SUPFAM" id="SSF52335">
    <property type="entry name" value="Methylglyoxal synthase-like"/>
    <property type="match status" value="1"/>
</dbReference>
<dbReference type="InterPro" id="IPR011607">
    <property type="entry name" value="MGS-like_dom"/>
</dbReference>
<accession>A0ABR1FL18</accession>
<reference evidence="1 2" key="1">
    <citation type="submission" date="2024-03" db="EMBL/GenBank/DDBJ databases">
        <title>Aureococcus anophagefferens CCMP1851 and Kratosvirus quantuckense: Draft genome of a second virus-susceptible host strain in the model system.</title>
        <authorList>
            <person name="Chase E."/>
            <person name="Truchon A.R."/>
            <person name="Schepens W."/>
            <person name="Wilhelm S.W."/>
        </authorList>
    </citation>
    <scope>NUCLEOTIDE SEQUENCE [LARGE SCALE GENOMIC DNA]</scope>
    <source>
        <strain evidence="1 2">CCMP1851</strain>
    </source>
</reference>
<protein>
    <submittedName>
        <fullName evidence="1">IMP cyclohydrolase</fullName>
    </submittedName>
</protein>
<name>A0ABR1FL18_AURAN</name>
<comment type="caution">
    <text evidence="1">The sequence shown here is derived from an EMBL/GenBank/DDBJ whole genome shotgun (WGS) entry which is preliminary data.</text>
</comment>
<sequence length="622" mass="64982">MSAHVISKIGGDSLDVIKIRRALLSVSDKTGLVELGLKLQSHGVELLSTGGTAAALRGAGIPVTDVADYTGFPEMLGGRVKTLHPKVHGGIMYVRGNAEHEASIAEAGIKGIDLVVLNLYAFEATVAKGSDFATCVENVDIGGPSMLRSSAKNHAYVAIATSPDQYGALTEAMDASGGATPYVLRKRFAAAAFGHSAAYDGMIASWFAGQVSDEADGPAPVATRGYSLARPLKYGCNPHQKPAALYKPLGGSLPFTVRSGAPGYINMLDAFNAYQLVRECREALDLPAAASFKHVSPAGAGLGVPLTAVERRAYEVDAAAELTPLATAYVRARQADPLCSFGDFVALSDVVDVKTAEVLKKEVSDGVIAPGFDDDALAILSAKKGGKFVCVEVDPAYVAPAMEYREVYGVGFSQKRNDRAVTLADVATDSVSGGAMPADAQRDLVLASIACKYTQSNSIVFAKGGGVVGVGAGQQSRVDCVKLAAKKVTTWYLRQSDALLDLPLAPGLKRQQRVNARVKYIEGGLDGQSPQEKGAFDALFASGAAPPELTPAQKAAILKTLDGVSLSSDAFFPFPDNIDVAAKFGVKYIAQAGGSVQDAQVIDAAKGYGMMMAMTGLRLFHH</sequence>
<proteinExistence type="inferred from homology"/>
<dbReference type="SMART" id="SM00851">
    <property type="entry name" value="MGS"/>
    <property type="match status" value="1"/>
</dbReference>
<dbReference type="PROSITE" id="PS00012">
    <property type="entry name" value="PHOSPHOPANTETHEINE"/>
    <property type="match status" value="1"/>
</dbReference>
<dbReference type="InterPro" id="IPR016193">
    <property type="entry name" value="Cytidine_deaminase-like"/>
</dbReference>
<dbReference type="PIRSF" id="PIRSF000414">
    <property type="entry name" value="AICARFT_IMPCHas"/>
    <property type="match status" value="1"/>
</dbReference>
<dbReference type="Gene3D" id="3.40.140.20">
    <property type="match status" value="2"/>
</dbReference>
<dbReference type="PROSITE" id="PS51855">
    <property type="entry name" value="MGS"/>
    <property type="match status" value="1"/>
</dbReference>
<dbReference type="SUPFAM" id="SSF53927">
    <property type="entry name" value="Cytidine deaminase-like"/>
    <property type="match status" value="1"/>
</dbReference>
<evidence type="ECO:0000313" key="2">
    <source>
        <dbReference type="Proteomes" id="UP001363151"/>
    </source>
</evidence>
<dbReference type="KEGG" id="aaf:AURANDRAFT_20345"/>
<dbReference type="EMBL" id="JBBJCI010000366">
    <property type="protein sequence ID" value="KAK7232793.1"/>
    <property type="molecule type" value="Genomic_DNA"/>
</dbReference>
<dbReference type="GO" id="GO:0004643">
    <property type="term" value="F:phosphoribosylaminoimidazolecarboxamide formyltransferase activity"/>
    <property type="evidence" value="ECO:0007669"/>
    <property type="project" value="InterPro"/>
</dbReference>
<organism evidence="1 2">
    <name type="scientific">Aureococcus anophagefferens</name>
    <name type="common">Harmful bloom alga</name>
    <dbReference type="NCBI Taxonomy" id="44056"/>
    <lineage>
        <taxon>Eukaryota</taxon>
        <taxon>Sar</taxon>
        <taxon>Stramenopiles</taxon>
        <taxon>Ochrophyta</taxon>
        <taxon>Pelagophyceae</taxon>
        <taxon>Pelagomonadales</taxon>
        <taxon>Pelagomonadaceae</taxon>
        <taxon>Aureococcus</taxon>
    </lineage>
</organism>
<dbReference type="InterPro" id="IPR024050">
    <property type="entry name" value="AICAR_Tfase_insert_dom_sf"/>
</dbReference>
<dbReference type="PANTHER" id="PTHR11692">
    <property type="entry name" value="BIFUNCTIONAL PURINE BIOSYNTHESIS PROTEIN PURH"/>
    <property type="match status" value="1"/>
</dbReference>
<dbReference type="Gene3D" id="1.10.287.440">
    <property type="match status" value="1"/>
</dbReference>
<dbReference type="SMART" id="SM00798">
    <property type="entry name" value="AICARFT_IMPCHas"/>
    <property type="match status" value="1"/>
</dbReference>
<keyword evidence="2" id="KW-1185">Reference proteome</keyword>
<dbReference type="Proteomes" id="UP001363151">
    <property type="component" value="Unassembled WGS sequence"/>
</dbReference>
<dbReference type="InterPro" id="IPR002695">
    <property type="entry name" value="PurH-like"/>
</dbReference>
<dbReference type="Pfam" id="PF01808">
    <property type="entry name" value="AICARFT_IMPCHas"/>
    <property type="match status" value="1"/>
</dbReference>
<dbReference type="CDD" id="cd01421">
    <property type="entry name" value="IMPCH"/>
    <property type="match status" value="1"/>
</dbReference>
<evidence type="ECO:0000313" key="1">
    <source>
        <dbReference type="EMBL" id="KAK7232793.1"/>
    </source>
</evidence>
<dbReference type="GO" id="GO:0005829">
    <property type="term" value="C:cytosol"/>
    <property type="evidence" value="ECO:0007669"/>
    <property type="project" value="UniProtKB-SubCell"/>
</dbReference>
<gene>
    <name evidence="1" type="primary">ATIC</name>
    <name evidence="1" type="ORF">SO694_00037289</name>
</gene>
<dbReference type="GO" id="GO:0006189">
    <property type="term" value="P:'de novo' IMP biosynthetic process"/>
    <property type="evidence" value="ECO:0007669"/>
    <property type="project" value="UniProtKB-UniPathway"/>
</dbReference>
<dbReference type="PANTHER" id="PTHR11692:SF0">
    <property type="entry name" value="BIFUNCTIONAL PURINE BIOSYNTHESIS PROTEIN ATIC"/>
    <property type="match status" value="1"/>
</dbReference>
<dbReference type="Pfam" id="PF02142">
    <property type="entry name" value="MGS"/>
    <property type="match status" value="1"/>
</dbReference>
<dbReference type="InterPro" id="IPR024051">
    <property type="entry name" value="AICAR_Tfase_dup_dom_sf"/>
</dbReference>